<dbReference type="PANTHER" id="PTHR16092">
    <property type="entry name" value="SEC3/SYNTAXIN-RELATED"/>
    <property type="match status" value="1"/>
</dbReference>
<protein>
    <recommendedName>
        <fullName evidence="12">Exocyst complex component Sec3 PIP2-binding N-terminal domain-containing protein</fullName>
    </recommendedName>
</protein>
<feature type="compositionally biased region" description="Low complexity" evidence="6">
    <location>
        <begin position="887"/>
        <end position="899"/>
    </location>
</feature>
<evidence type="ECO:0000256" key="5">
    <source>
        <dbReference type="SAM" id="Coils"/>
    </source>
</evidence>
<keyword evidence="4 5" id="KW-0175">Coiled coil</keyword>
<sequence length="1135" mass="124076">MADSGGDLVATMESLFASSEARVITAYKVIKCNPSTTSAWTKKKQPKATGKERVICLTAERRHKRRGFKGCIHTCKPAGQGTYQVRKSWSLKHLTRLEAFPSNRPDGRPLAMELQFGGTTFSNEAKLACEAHTPSELMDLMGTLYLFAKKHEGRVFQVAGCDIADLERWGASHSSHEVALEGVGTFGAALLSNEEPAEVEAAFEAARPGPGGSLVSAKEERDLAALLDLFALGVGDVEEFQERLQAELAALEAANVHAILEGGPMVASTVQRAGEAARAVEDLEETLAIFDLKLRHMREDIAAIEARNNRLERQARHNAALMESLERLLDRLVLPEQTERILASSTFNYGMVPTLAEAGWDVWERLAALEPADANKGTNGAGHLEAGLKDMTAVLEQRNRLQAVSRRWVERAGQFVTDELIHLADGVSMQSTTQSAARLQLPTHTAFHERAEALAPLLQVIQAMKPNALPPLADRYCTAINTLLRRELHTYTSELKKSAVARMAIAPPEPDIVRGVKREALLPGQALHRRVSSLDSSMAAGDPAGLLPHTALRRCLDAWAPLLIDECDFAAAFLLLYKPIDEAQAPAQERFGSHEDLQRPSMDMSQGGLRLGSTGSGFDEEDAGREGGGAAALPAPILTPEGARQLSALMDGVVHEFTGMVEMVAKQHQLLTMPMLADVLSWQARVANEPVAAPLAQMLERCAERLAALFMRYVQDMVLAISRYDGRGAITLQDSVKSQHILPFFPNFVAWARRLEELLVGTDAEAEGDPEPAREAVQQRALSRSVSSESMRRLDELRIDSYQPAPAWQRESSYTERRGTLDDIAYMTDEEEGSLHDASGSDAPRAELQAGRQAPMESVARRLQMEEGPGAERSAGSWGAAGGGSRTGSRSGSRSPSRANTRREGHVSAAAASARTLGRAGVPERLPSPEDVTSVRELVEAGYAVVIRAMFAQLERTAGPDVKHGDRLRLENYTLLETELQPLADKVPVLRFFVQAATAAKEAAMGIYVQQQLEYVRLWKLVEFSQKINALLEAVEVEEVAFQQGCQVAELRNVLTSALGQPQRKLSSMHSRIKKHLGATAPKLAAEVWERLRKELMKRYVQLEEQMAMCYPSMQLVPSPQELESMLRAATAAAG</sequence>
<feature type="region of interest" description="Disordered" evidence="6">
    <location>
        <begin position="590"/>
        <end position="626"/>
    </location>
</feature>
<dbReference type="Pfam" id="PF20654">
    <property type="entry name" value="Sec3_C-term"/>
    <property type="match status" value="1"/>
</dbReference>
<feature type="domain" description="Exocyst complex component Sec3 coiled-coil" evidence="7">
    <location>
        <begin position="238"/>
        <end position="348"/>
    </location>
</feature>
<name>A0AAV1HWH5_9CHLO</name>
<evidence type="ECO:0000259" key="7">
    <source>
        <dbReference type="Pfam" id="PF09763"/>
    </source>
</evidence>
<keyword evidence="2" id="KW-0813">Transport</keyword>
<dbReference type="EMBL" id="CAUYUE010000002">
    <property type="protein sequence ID" value="CAK0744437.1"/>
    <property type="molecule type" value="Genomic_DNA"/>
</dbReference>
<evidence type="ECO:0000256" key="2">
    <source>
        <dbReference type="ARBA" id="ARBA00022448"/>
    </source>
</evidence>
<dbReference type="GO" id="GO:0005546">
    <property type="term" value="F:phosphatidylinositol-4,5-bisphosphate binding"/>
    <property type="evidence" value="ECO:0007669"/>
    <property type="project" value="TreeGrafter"/>
</dbReference>
<organism evidence="10 11">
    <name type="scientific">Coccomyxa viridis</name>
    <dbReference type="NCBI Taxonomy" id="1274662"/>
    <lineage>
        <taxon>Eukaryota</taxon>
        <taxon>Viridiplantae</taxon>
        <taxon>Chlorophyta</taxon>
        <taxon>core chlorophytes</taxon>
        <taxon>Trebouxiophyceae</taxon>
        <taxon>Trebouxiophyceae incertae sedis</taxon>
        <taxon>Coccomyxaceae</taxon>
        <taxon>Coccomyxa</taxon>
    </lineage>
</organism>
<dbReference type="Pfam" id="PF09763">
    <property type="entry name" value="Sec3_CC"/>
    <property type="match status" value="1"/>
</dbReference>
<evidence type="ECO:0000256" key="3">
    <source>
        <dbReference type="ARBA" id="ARBA00022483"/>
    </source>
</evidence>
<dbReference type="PANTHER" id="PTHR16092:SF14">
    <property type="entry name" value="EXOCYST COMPLEX COMPONENT 1 ISOFORM X1"/>
    <property type="match status" value="1"/>
</dbReference>
<dbReference type="InterPro" id="IPR028258">
    <property type="entry name" value="Sec3-PIP2_bind"/>
</dbReference>
<dbReference type="Proteomes" id="UP001314263">
    <property type="component" value="Unassembled WGS sequence"/>
</dbReference>
<dbReference type="GO" id="GO:0005886">
    <property type="term" value="C:plasma membrane"/>
    <property type="evidence" value="ECO:0007669"/>
    <property type="project" value="TreeGrafter"/>
</dbReference>
<dbReference type="AlphaFoldDB" id="A0AAV1HWH5"/>
<evidence type="ECO:0000256" key="4">
    <source>
        <dbReference type="ARBA" id="ARBA00023054"/>
    </source>
</evidence>
<evidence type="ECO:0008006" key="12">
    <source>
        <dbReference type="Google" id="ProtNLM"/>
    </source>
</evidence>
<proteinExistence type="inferred from homology"/>
<dbReference type="Gene3D" id="2.30.29.90">
    <property type="match status" value="1"/>
</dbReference>
<evidence type="ECO:0000313" key="11">
    <source>
        <dbReference type="Proteomes" id="UP001314263"/>
    </source>
</evidence>
<evidence type="ECO:0000256" key="1">
    <source>
        <dbReference type="ARBA" id="ARBA00006518"/>
    </source>
</evidence>
<comment type="similarity">
    <text evidence="1">Belongs to the SEC3 family.</text>
</comment>
<comment type="caution">
    <text evidence="10">The sequence shown here is derived from an EMBL/GenBank/DDBJ whole genome shotgun (WGS) entry which is preliminary data.</text>
</comment>
<keyword evidence="11" id="KW-1185">Reference proteome</keyword>
<evidence type="ECO:0000256" key="6">
    <source>
        <dbReference type="SAM" id="MobiDB-lite"/>
    </source>
</evidence>
<dbReference type="InterPro" id="IPR019160">
    <property type="entry name" value="Sec3_CC"/>
</dbReference>
<dbReference type="Pfam" id="PF15277">
    <property type="entry name" value="Sec3-PIP2_bind"/>
    <property type="match status" value="1"/>
</dbReference>
<feature type="domain" description="Exocyst complex component Sec3 C-terminal" evidence="9">
    <location>
        <begin position="929"/>
        <end position="1112"/>
    </location>
</feature>
<evidence type="ECO:0000259" key="9">
    <source>
        <dbReference type="Pfam" id="PF20654"/>
    </source>
</evidence>
<dbReference type="GO" id="GO:0006887">
    <property type="term" value="P:exocytosis"/>
    <property type="evidence" value="ECO:0007669"/>
    <property type="project" value="UniProtKB-KW"/>
</dbReference>
<evidence type="ECO:0000313" key="10">
    <source>
        <dbReference type="EMBL" id="CAK0744437.1"/>
    </source>
</evidence>
<feature type="region of interest" description="Disordered" evidence="6">
    <location>
        <begin position="831"/>
        <end position="932"/>
    </location>
</feature>
<dbReference type="GO" id="GO:0006893">
    <property type="term" value="P:Golgi to plasma membrane transport"/>
    <property type="evidence" value="ECO:0007669"/>
    <property type="project" value="TreeGrafter"/>
</dbReference>
<reference evidence="10 11" key="1">
    <citation type="submission" date="2023-10" db="EMBL/GenBank/DDBJ databases">
        <authorList>
            <person name="Maclean D."/>
            <person name="Macfadyen A."/>
        </authorList>
    </citation>
    <scope>NUCLEOTIDE SEQUENCE [LARGE SCALE GENOMIC DNA]</scope>
</reference>
<evidence type="ECO:0000259" key="8">
    <source>
        <dbReference type="Pfam" id="PF15277"/>
    </source>
</evidence>
<dbReference type="InterPro" id="IPR048628">
    <property type="entry name" value="Sec3_C"/>
</dbReference>
<dbReference type="GO" id="GO:0000145">
    <property type="term" value="C:exocyst"/>
    <property type="evidence" value="ECO:0007669"/>
    <property type="project" value="InterPro"/>
</dbReference>
<accession>A0AAV1HWH5</accession>
<feature type="coiled-coil region" evidence="5">
    <location>
        <begin position="241"/>
        <end position="331"/>
    </location>
</feature>
<gene>
    <name evidence="10" type="ORF">CVIRNUC_001547</name>
</gene>
<feature type="domain" description="Exocyst complex component Sec3 PIP2-binding N-terminal" evidence="8">
    <location>
        <begin position="51"/>
        <end position="104"/>
    </location>
</feature>
<keyword evidence="3" id="KW-0268">Exocytosis</keyword>
<feature type="region of interest" description="Disordered" evidence="6">
    <location>
        <begin position="763"/>
        <end position="782"/>
    </location>
</feature>